<accession>A0AAV0EBE4</accession>
<sequence>MEMQRSKQTMHSRSPDILLHVEMQTDRFPQTWPFEMMRFTFGLLDFKSLLQKFPGEASQKVKNYSSFL</sequence>
<dbReference type="Proteomes" id="UP001152523">
    <property type="component" value="Unassembled WGS sequence"/>
</dbReference>
<keyword evidence="2" id="KW-1185">Reference proteome</keyword>
<evidence type="ECO:0000313" key="2">
    <source>
        <dbReference type="Proteomes" id="UP001152523"/>
    </source>
</evidence>
<reference evidence="1" key="1">
    <citation type="submission" date="2022-07" db="EMBL/GenBank/DDBJ databases">
        <authorList>
            <person name="Macas J."/>
            <person name="Novak P."/>
            <person name="Neumann P."/>
        </authorList>
    </citation>
    <scope>NUCLEOTIDE SEQUENCE</scope>
</reference>
<comment type="caution">
    <text evidence="1">The sequence shown here is derived from an EMBL/GenBank/DDBJ whole genome shotgun (WGS) entry which is preliminary data.</text>
</comment>
<organism evidence="1 2">
    <name type="scientific">Cuscuta epithymum</name>
    <dbReference type="NCBI Taxonomy" id="186058"/>
    <lineage>
        <taxon>Eukaryota</taxon>
        <taxon>Viridiplantae</taxon>
        <taxon>Streptophyta</taxon>
        <taxon>Embryophyta</taxon>
        <taxon>Tracheophyta</taxon>
        <taxon>Spermatophyta</taxon>
        <taxon>Magnoliopsida</taxon>
        <taxon>eudicotyledons</taxon>
        <taxon>Gunneridae</taxon>
        <taxon>Pentapetalae</taxon>
        <taxon>asterids</taxon>
        <taxon>lamiids</taxon>
        <taxon>Solanales</taxon>
        <taxon>Convolvulaceae</taxon>
        <taxon>Cuscuteae</taxon>
        <taxon>Cuscuta</taxon>
        <taxon>Cuscuta subgen. Cuscuta</taxon>
    </lineage>
</organism>
<dbReference type="AlphaFoldDB" id="A0AAV0EBE4"/>
<evidence type="ECO:0000313" key="1">
    <source>
        <dbReference type="EMBL" id="CAH9119765.1"/>
    </source>
</evidence>
<gene>
    <name evidence="1" type="ORF">CEPIT_LOCUS22750</name>
</gene>
<dbReference type="EMBL" id="CAMAPF010000915">
    <property type="protein sequence ID" value="CAH9119765.1"/>
    <property type="molecule type" value="Genomic_DNA"/>
</dbReference>
<proteinExistence type="predicted"/>
<protein>
    <submittedName>
        <fullName evidence="1">Uncharacterized protein</fullName>
    </submittedName>
</protein>
<name>A0AAV0EBE4_9ASTE</name>